<organism evidence="3 4">
    <name type="scientific">Zopfia rhizophila CBS 207.26</name>
    <dbReference type="NCBI Taxonomy" id="1314779"/>
    <lineage>
        <taxon>Eukaryota</taxon>
        <taxon>Fungi</taxon>
        <taxon>Dikarya</taxon>
        <taxon>Ascomycota</taxon>
        <taxon>Pezizomycotina</taxon>
        <taxon>Dothideomycetes</taxon>
        <taxon>Dothideomycetes incertae sedis</taxon>
        <taxon>Zopfiaceae</taxon>
        <taxon>Zopfia</taxon>
    </lineage>
</organism>
<feature type="compositionally biased region" description="Basic and acidic residues" evidence="1">
    <location>
        <begin position="112"/>
        <end position="122"/>
    </location>
</feature>
<feature type="transmembrane region" description="Helical" evidence="2">
    <location>
        <begin position="190"/>
        <end position="208"/>
    </location>
</feature>
<feature type="compositionally biased region" description="Acidic residues" evidence="1">
    <location>
        <begin position="290"/>
        <end position="304"/>
    </location>
</feature>
<dbReference type="OrthoDB" id="3800531at2759"/>
<evidence type="ECO:0000313" key="4">
    <source>
        <dbReference type="Proteomes" id="UP000800200"/>
    </source>
</evidence>
<protein>
    <submittedName>
        <fullName evidence="3">Uncharacterized protein</fullName>
    </submittedName>
</protein>
<keyword evidence="2" id="KW-0812">Transmembrane</keyword>
<gene>
    <name evidence="3" type="ORF">K469DRAFT_716914</name>
</gene>
<feature type="transmembrane region" description="Helical" evidence="2">
    <location>
        <begin position="150"/>
        <end position="169"/>
    </location>
</feature>
<keyword evidence="4" id="KW-1185">Reference proteome</keyword>
<reference evidence="3" key="1">
    <citation type="journal article" date="2020" name="Stud. Mycol.">
        <title>101 Dothideomycetes genomes: a test case for predicting lifestyles and emergence of pathogens.</title>
        <authorList>
            <person name="Haridas S."/>
            <person name="Albert R."/>
            <person name="Binder M."/>
            <person name="Bloem J."/>
            <person name="Labutti K."/>
            <person name="Salamov A."/>
            <person name="Andreopoulos B."/>
            <person name="Baker S."/>
            <person name="Barry K."/>
            <person name="Bills G."/>
            <person name="Bluhm B."/>
            <person name="Cannon C."/>
            <person name="Castanera R."/>
            <person name="Culley D."/>
            <person name="Daum C."/>
            <person name="Ezra D."/>
            <person name="Gonzalez J."/>
            <person name="Henrissat B."/>
            <person name="Kuo A."/>
            <person name="Liang C."/>
            <person name="Lipzen A."/>
            <person name="Lutzoni F."/>
            <person name="Magnuson J."/>
            <person name="Mondo S."/>
            <person name="Nolan M."/>
            <person name="Ohm R."/>
            <person name="Pangilinan J."/>
            <person name="Park H.-J."/>
            <person name="Ramirez L."/>
            <person name="Alfaro M."/>
            <person name="Sun H."/>
            <person name="Tritt A."/>
            <person name="Yoshinaga Y."/>
            <person name="Zwiers L.-H."/>
            <person name="Turgeon B."/>
            <person name="Goodwin S."/>
            <person name="Spatafora J."/>
            <person name="Crous P."/>
            <person name="Grigoriev I."/>
        </authorList>
    </citation>
    <scope>NUCLEOTIDE SEQUENCE</scope>
    <source>
        <strain evidence="3">CBS 207.26</strain>
    </source>
</reference>
<keyword evidence="2" id="KW-0472">Membrane</keyword>
<dbReference type="Proteomes" id="UP000800200">
    <property type="component" value="Unassembled WGS sequence"/>
</dbReference>
<feature type="region of interest" description="Disordered" evidence="1">
    <location>
        <begin position="270"/>
        <end position="321"/>
    </location>
</feature>
<proteinExistence type="predicted"/>
<feature type="compositionally biased region" description="Basic and acidic residues" evidence="1">
    <location>
        <begin position="270"/>
        <end position="287"/>
    </location>
</feature>
<feature type="compositionally biased region" description="Polar residues" evidence="1">
    <location>
        <begin position="64"/>
        <end position="86"/>
    </location>
</feature>
<feature type="compositionally biased region" description="Polar residues" evidence="1">
    <location>
        <begin position="94"/>
        <end position="106"/>
    </location>
</feature>
<dbReference type="EMBL" id="ML994615">
    <property type="protein sequence ID" value="KAF2192379.1"/>
    <property type="molecule type" value="Genomic_DNA"/>
</dbReference>
<accession>A0A6A6ENP2</accession>
<keyword evidence="2" id="KW-1133">Transmembrane helix</keyword>
<sequence>MSTDPITYALTHQNAKSASQCQHEYGLFLDDNTIPTGKIVFLTIGIVVLSILIEISAHAFGNAKSDSTASDNISESSTQQNENTGDQVGVDGSIDSSTSPDTHQTPPSEPALKAEDKKRRPGESNTDWLHRTVFKSYARQPTAQTRATRLAVTSILLIPLLALFILRIMETQRTNDPICKEVLNIARPNWPLITIFNILPFCCASTAWMRTLLDCILEGQGKSVGYVLWPPVFPVLVVAFAIALMGVLVRDGILGCMKVGKGRNGEAEADIEKGVRREGGSEEERGLMGDVDEDGEEREEDDEVTVYSARSSFDGKVASPK</sequence>
<feature type="transmembrane region" description="Helical" evidence="2">
    <location>
        <begin position="228"/>
        <end position="249"/>
    </location>
</feature>
<evidence type="ECO:0000256" key="2">
    <source>
        <dbReference type="SAM" id="Phobius"/>
    </source>
</evidence>
<name>A0A6A6ENP2_9PEZI</name>
<evidence type="ECO:0000313" key="3">
    <source>
        <dbReference type="EMBL" id="KAF2192379.1"/>
    </source>
</evidence>
<feature type="region of interest" description="Disordered" evidence="1">
    <location>
        <begin position="64"/>
        <end position="125"/>
    </location>
</feature>
<evidence type="ECO:0000256" key="1">
    <source>
        <dbReference type="SAM" id="MobiDB-lite"/>
    </source>
</evidence>
<feature type="transmembrane region" description="Helical" evidence="2">
    <location>
        <begin position="39"/>
        <end position="60"/>
    </location>
</feature>
<dbReference type="AlphaFoldDB" id="A0A6A6ENP2"/>